<proteinExistence type="predicted"/>
<dbReference type="GO" id="GO:0039694">
    <property type="term" value="P:viral RNA genome replication"/>
    <property type="evidence" value="ECO:0007669"/>
    <property type="project" value="InterPro"/>
</dbReference>
<accession>A0A8S0ZZ91</accession>
<dbReference type="OrthoDB" id="7477261at2759"/>
<reference evidence="2 3" key="1">
    <citation type="submission" date="2020-04" db="EMBL/GenBank/DDBJ databases">
        <authorList>
            <person name="Wallbank WR R."/>
            <person name="Pardo Diaz C."/>
            <person name="Kozak K."/>
            <person name="Martin S."/>
            <person name="Jiggins C."/>
            <person name="Moest M."/>
            <person name="Warren A I."/>
            <person name="Byers J.R.P. K."/>
            <person name="Montejo-Kovacevich G."/>
            <person name="Yen C E."/>
        </authorList>
    </citation>
    <scope>NUCLEOTIDE SEQUENCE [LARGE SCALE GENOMIC DNA]</scope>
</reference>
<dbReference type="EMBL" id="CADEBC010000492">
    <property type="protein sequence ID" value="CAB3237607.1"/>
    <property type="molecule type" value="Genomic_DNA"/>
</dbReference>
<dbReference type="PROSITE" id="PS50525">
    <property type="entry name" value="RDRP_SSRNA_NEG_SEG"/>
    <property type="match status" value="1"/>
</dbReference>
<dbReference type="InterPro" id="IPR007099">
    <property type="entry name" value="RNA-dir_pol_NSvirus"/>
</dbReference>
<name>A0A8S0ZZ91_ARCPL</name>
<comment type="caution">
    <text evidence="2">The sequence shown here is derived from an EMBL/GenBank/DDBJ whole genome shotgun (WGS) entry which is preliminary data.</text>
</comment>
<evidence type="ECO:0000313" key="2">
    <source>
        <dbReference type="EMBL" id="CAB3237607.1"/>
    </source>
</evidence>
<dbReference type="Proteomes" id="UP000494106">
    <property type="component" value="Unassembled WGS sequence"/>
</dbReference>
<dbReference type="AlphaFoldDB" id="A0A8S0ZZ91"/>
<keyword evidence="3" id="KW-1185">Reference proteome</keyword>
<dbReference type="Pfam" id="PF00602">
    <property type="entry name" value="Flu_PB1"/>
    <property type="match status" value="1"/>
</dbReference>
<dbReference type="GO" id="GO:0003723">
    <property type="term" value="F:RNA binding"/>
    <property type="evidence" value="ECO:0007669"/>
    <property type="project" value="InterPro"/>
</dbReference>
<dbReference type="InterPro" id="IPR001407">
    <property type="entry name" value="RNA_pol_PB1_influenza"/>
</dbReference>
<protein>
    <recommendedName>
        <fullName evidence="1">RdRp catalytic domain-containing protein</fullName>
    </recommendedName>
</protein>
<sequence length="264" mass="30329">MRMQVSSKKTFITRRIIKGKEECNRWLDDYSRSFCSYIKHAERGKLDRRAIASGSMVIRLHLKIIEEFHLYMAKSLPGSTISIGGEEKKKIMNELQMSSLKEGFRTSYSLQGTEDASKWNECMNPLMFAIVHQCWINDEVRSRNGLKPATVEDKVLIKISTMGFCYLLIKRINLGIGFLLEESDFYNRMKWCEIDDKQLNEKSRLWINKIHSKIDNEDYVEASPGFLMGMLNACSTTMGLVAISGTNVQNTIVRSLRTSDDSIP</sequence>
<dbReference type="GO" id="GO:0003968">
    <property type="term" value="F:RNA-directed RNA polymerase activity"/>
    <property type="evidence" value="ECO:0007669"/>
    <property type="project" value="InterPro"/>
</dbReference>
<evidence type="ECO:0000313" key="3">
    <source>
        <dbReference type="Proteomes" id="UP000494106"/>
    </source>
</evidence>
<feature type="domain" description="RdRp catalytic" evidence="1">
    <location>
        <begin position="99"/>
        <end position="264"/>
    </location>
</feature>
<gene>
    <name evidence="2" type="ORF">APLA_LOCUS6984</name>
</gene>
<evidence type="ECO:0000259" key="1">
    <source>
        <dbReference type="PROSITE" id="PS50525"/>
    </source>
</evidence>
<organism evidence="2 3">
    <name type="scientific">Arctia plantaginis</name>
    <name type="common">Wood tiger moth</name>
    <name type="synonym">Phalaena plantaginis</name>
    <dbReference type="NCBI Taxonomy" id="874455"/>
    <lineage>
        <taxon>Eukaryota</taxon>
        <taxon>Metazoa</taxon>
        <taxon>Ecdysozoa</taxon>
        <taxon>Arthropoda</taxon>
        <taxon>Hexapoda</taxon>
        <taxon>Insecta</taxon>
        <taxon>Pterygota</taxon>
        <taxon>Neoptera</taxon>
        <taxon>Endopterygota</taxon>
        <taxon>Lepidoptera</taxon>
        <taxon>Glossata</taxon>
        <taxon>Ditrysia</taxon>
        <taxon>Noctuoidea</taxon>
        <taxon>Erebidae</taxon>
        <taxon>Arctiinae</taxon>
        <taxon>Arctia</taxon>
    </lineage>
</organism>